<keyword evidence="1" id="KW-1133">Transmembrane helix</keyword>
<dbReference type="EMBL" id="BEHY01000099">
    <property type="protein sequence ID" value="GBD10054.1"/>
    <property type="molecule type" value="Genomic_DNA"/>
</dbReference>
<reference evidence="3" key="1">
    <citation type="submission" date="2017-09" db="EMBL/GenBank/DDBJ databases">
        <title>Metaegenomics of thermophilic ammonia-oxidizing enrichment culture.</title>
        <authorList>
            <person name="Kato S."/>
            <person name="Suzuki K."/>
        </authorList>
    </citation>
    <scope>NUCLEOTIDE SEQUENCE [LARGE SCALE GENOMIC DNA]</scope>
</reference>
<evidence type="ECO:0000313" key="3">
    <source>
        <dbReference type="Proteomes" id="UP000236642"/>
    </source>
</evidence>
<feature type="transmembrane region" description="Helical" evidence="1">
    <location>
        <begin position="368"/>
        <end position="390"/>
    </location>
</feature>
<protein>
    <recommendedName>
        <fullName evidence="4">PrsW family intramembrane metalloprotease</fullName>
    </recommendedName>
</protein>
<keyword evidence="1" id="KW-0812">Transmembrane</keyword>
<dbReference type="GO" id="GO:0008233">
    <property type="term" value="F:peptidase activity"/>
    <property type="evidence" value="ECO:0007669"/>
    <property type="project" value="InterPro"/>
</dbReference>
<accession>A0A2H5Y9C5</accession>
<feature type="transmembrane region" description="Helical" evidence="1">
    <location>
        <begin position="160"/>
        <end position="179"/>
    </location>
</feature>
<feature type="transmembrane region" description="Helical" evidence="1">
    <location>
        <begin position="30"/>
        <end position="55"/>
    </location>
</feature>
<feature type="transmembrane region" description="Helical" evidence="1">
    <location>
        <begin position="105"/>
        <end position="122"/>
    </location>
</feature>
<dbReference type="Proteomes" id="UP000236642">
    <property type="component" value="Unassembled WGS sequence"/>
</dbReference>
<sequence>MEPVMEPSRPEASPPVIPERVPPHLPSMGLLWMGAGVLAGGLLISLWLALAALAATFRFPIPSPGLLVLGLLVGGGIFREGMRIARGEPDAPLPGAEARALGRNLLLLLILIGCGAIAEAFSPRFPALILPFHVGVAALGPFLGFNLLRWRLHAPWSRRAGWWALGLGSLLVPALAIFLEGIAGAMLVLVLLMLRVLLEGPGFFNRWFPPGFSPERLSMLPEALVADPWLWIGILIGAVALVPAMEEALKPLPAALRMRDPAVSGASLILYGAIGGAGFALTENMLSWQPGIPWTFTAIGRLGTTALHILNGGITGWAWSRVRQGRFLEGAGAYLFAWLLHGLWNAGAILMSGTFLIPLPPEVRAMMLLPALIGMGMAVLLVIGGLGWVLPMLGEEE</sequence>
<feature type="transmembrane region" description="Helical" evidence="1">
    <location>
        <begin position="61"/>
        <end position="78"/>
    </location>
</feature>
<dbReference type="InterPro" id="IPR026898">
    <property type="entry name" value="PrsW"/>
</dbReference>
<feature type="transmembrane region" description="Helical" evidence="1">
    <location>
        <begin position="294"/>
        <end position="319"/>
    </location>
</feature>
<feature type="transmembrane region" description="Helical" evidence="1">
    <location>
        <begin position="185"/>
        <end position="204"/>
    </location>
</feature>
<evidence type="ECO:0000313" key="2">
    <source>
        <dbReference type="EMBL" id="GBD10054.1"/>
    </source>
</evidence>
<feature type="transmembrane region" description="Helical" evidence="1">
    <location>
        <begin position="128"/>
        <end position="148"/>
    </location>
</feature>
<proteinExistence type="predicted"/>
<gene>
    <name evidence="2" type="ORF">HRbin22_02317</name>
</gene>
<dbReference type="Pfam" id="PF13367">
    <property type="entry name" value="PrsW-protease"/>
    <property type="match status" value="1"/>
</dbReference>
<feature type="transmembrane region" description="Helical" evidence="1">
    <location>
        <begin position="331"/>
        <end position="356"/>
    </location>
</feature>
<organism evidence="2 3">
    <name type="scientific">Candidatus Thermoflexus japonica</name>
    <dbReference type="NCBI Taxonomy" id="2035417"/>
    <lineage>
        <taxon>Bacteria</taxon>
        <taxon>Bacillati</taxon>
        <taxon>Chloroflexota</taxon>
        <taxon>Thermoflexia</taxon>
        <taxon>Thermoflexales</taxon>
        <taxon>Thermoflexaceae</taxon>
        <taxon>Thermoflexus</taxon>
    </lineage>
</organism>
<dbReference type="AlphaFoldDB" id="A0A2H5Y9C5"/>
<feature type="transmembrane region" description="Helical" evidence="1">
    <location>
        <begin position="224"/>
        <end position="242"/>
    </location>
</feature>
<name>A0A2H5Y9C5_9CHLR</name>
<comment type="caution">
    <text evidence="2">The sequence shown here is derived from an EMBL/GenBank/DDBJ whole genome shotgun (WGS) entry which is preliminary data.</text>
</comment>
<evidence type="ECO:0000256" key="1">
    <source>
        <dbReference type="SAM" id="Phobius"/>
    </source>
</evidence>
<feature type="transmembrane region" description="Helical" evidence="1">
    <location>
        <begin position="262"/>
        <end position="282"/>
    </location>
</feature>
<evidence type="ECO:0008006" key="4">
    <source>
        <dbReference type="Google" id="ProtNLM"/>
    </source>
</evidence>
<keyword evidence="1" id="KW-0472">Membrane</keyword>